<sequence length="145" mass="16172">MDSDDEVRIVIAPPAPKRPRAPNAGIKVGTKNLTAPQKLAIVRANEQGRKKSDIAKIFETSITTVNRVLDQYRSEGTVKHRNCGNTNAKKTTPEIEQFIVNASENDVWHSAQEAVIAVKKKFGVQICRQTVTSVRYKNGLFGHRY</sequence>
<keyword evidence="5" id="KW-1185">Reference proteome</keyword>
<dbReference type="EMBL" id="JAKKPZ010000270">
    <property type="protein sequence ID" value="KAI1697391.1"/>
    <property type="molecule type" value="Genomic_DNA"/>
</dbReference>
<organism evidence="4 5">
    <name type="scientific">Ditylenchus destructor</name>
    <dbReference type="NCBI Taxonomy" id="166010"/>
    <lineage>
        <taxon>Eukaryota</taxon>
        <taxon>Metazoa</taxon>
        <taxon>Ecdysozoa</taxon>
        <taxon>Nematoda</taxon>
        <taxon>Chromadorea</taxon>
        <taxon>Rhabditida</taxon>
        <taxon>Tylenchina</taxon>
        <taxon>Tylenchomorpha</taxon>
        <taxon>Sphaerularioidea</taxon>
        <taxon>Anguinidae</taxon>
        <taxon>Anguininae</taxon>
        <taxon>Ditylenchus</taxon>
    </lineage>
</organism>
<evidence type="ECO:0000256" key="1">
    <source>
        <dbReference type="ARBA" id="ARBA00004123"/>
    </source>
</evidence>
<dbReference type="InterPro" id="IPR001523">
    <property type="entry name" value="Paired_dom"/>
</dbReference>
<reference evidence="4" key="1">
    <citation type="submission" date="2022-01" db="EMBL/GenBank/DDBJ databases">
        <title>Genome Sequence Resource for Two Populations of Ditylenchus destructor, the Migratory Endoparasitic Phytonematode.</title>
        <authorList>
            <person name="Zhang H."/>
            <person name="Lin R."/>
            <person name="Xie B."/>
        </authorList>
    </citation>
    <scope>NUCLEOTIDE SEQUENCE</scope>
    <source>
        <strain evidence="4">BazhouSP</strain>
    </source>
</reference>
<dbReference type="GO" id="GO:0005634">
    <property type="term" value="C:nucleus"/>
    <property type="evidence" value="ECO:0007669"/>
    <property type="project" value="UniProtKB-SubCell"/>
</dbReference>
<dbReference type="InterPro" id="IPR009057">
    <property type="entry name" value="Homeodomain-like_sf"/>
</dbReference>
<evidence type="ECO:0000313" key="5">
    <source>
        <dbReference type="Proteomes" id="UP001201812"/>
    </source>
</evidence>
<evidence type="ECO:0000259" key="3">
    <source>
        <dbReference type="Pfam" id="PF00292"/>
    </source>
</evidence>
<evidence type="ECO:0000313" key="4">
    <source>
        <dbReference type="EMBL" id="KAI1697391.1"/>
    </source>
</evidence>
<keyword evidence="2" id="KW-0563">Paired box</keyword>
<gene>
    <name evidence="4" type="ORF">DdX_18518</name>
</gene>
<dbReference type="InterPro" id="IPR036388">
    <property type="entry name" value="WH-like_DNA-bd_sf"/>
</dbReference>
<dbReference type="SUPFAM" id="SSF46689">
    <property type="entry name" value="Homeodomain-like"/>
    <property type="match status" value="1"/>
</dbReference>
<feature type="domain" description="Paired" evidence="3">
    <location>
        <begin position="25"/>
        <end position="101"/>
    </location>
</feature>
<dbReference type="GO" id="GO:0003677">
    <property type="term" value="F:DNA binding"/>
    <property type="evidence" value="ECO:0007669"/>
    <property type="project" value="InterPro"/>
</dbReference>
<dbReference type="Pfam" id="PF00292">
    <property type="entry name" value="PAX"/>
    <property type="match status" value="1"/>
</dbReference>
<proteinExistence type="predicted"/>
<dbReference type="GO" id="GO:0006355">
    <property type="term" value="P:regulation of DNA-templated transcription"/>
    <property type="evidence" value="ECO:0007669"/>
    <property type="project" value="InterPro"/>
</dbReference>
<protein>
    <submittedName>
        <fullName evidence="4">Paired box domain-containing protein</fullName>
    </submittedName>
</protein>
<name>A0AAD4MM47_9BILA</name>
<comment type="caution">
    <text evidence="4">The sequence shown here is derived from an EMBL/GenBank/DDBJ whole genome shotgun (WGS) entry which is preliminary data.</text>
</comment>
<dbReference type="Gene3D" id="1.10.10.10">
    <property type="entry name" value="Winged helix-like DNA-binding domain superfamily/Winged helix DNA-binding domain"/>
    <property type="match status" value="1"/>
</dbReference>
<comment type="subcellular location">
    <subcellularLocation>
        <location evidence="1">Nucleus</location>
    </subcellularLocation>
</comment>
<accession>A0AAD4MM47</accession>
<dbReference type="AlphaFoldDB" id="A0AAD4MM47"/>
<evidence type="ECO:0000256" key="2">
    <source>
        <dbReference type="ARBA" id="ARBA00022724"/>
    </source>
</evidence>
<dbReference type="Proteomes" id="UP001201812">
    <property type="component" value="Unassembled WGS sequence"/>
</dbReference>